<keyword evidence="3" id="KW-0998">Cell outer membrane</keyword>
<dbReference type="PROSITE" id="PS51123">
    <property type="entry name" value="OMPA_2"/>
    <property type="match status" value="1"/>
</dbReference>
<dbReference type="AlphaFoldDB" id="A0A7D4QBL8"/>
<evidence type="ECO:0000256" key="1">
    <source>
        <dbReference type="ARBA" id="ARBA00004442"/>
    </source>
</evidence>
<dbReference type="Pfam" id="PF17802">
    <property type="entry name" value="SpaA"/>
    <property type="match status" value="1"/>
</dbReference>
<comment type="subcellular location">
    <subcellularLocation>
        <location evidence="1">Cell outer membrane</location>
    </subcellularLocation>
</comment>
<dbReference type="InterPro" id="IPR006665">
    <property type="entry name" value="OmpA-like"/>
</dbReference>
<dbReference type="GO" id="GO:0009279">
    <property type="term" value="C:cell outer membrane"/>
    <property type="evidence" value="ECO:0007669"/>
    <property type="project" value="UniProtKB-SubCell"/>
</dbReference>
<dbReference type="KEGG" id="mmab:HQ865_12830"/>
<evidence type="ECO:0000256" key="5">
    <source>
        <dbReference type="SAM" id="SignalP"/>
    </source>
</evidence>
<dbReference type="PANTHER" id="PTHR30329:SF21">
    <property type="entry name" value="LIPOPROTEIN YIAD-RELATED"/>
    <property type="match status" value="1"/>
</dbReference>
<feature type="domain" description="OmpA-like" evidence="6">
    <location>
        <begin position="407"/>
        <end position="526"/>
    </location>
</feature>
<reference evidence="7 8" key="1">
    <citation type="submission" date="2020-05" db="EMBL/GenBank/DDBJ databases">
        <title>Mucilaginibacter mali sp. nov.</title>
        <authorList>
            <person name="Kim H.S."/>
            <person name="Lee K.C."/>
            <person name="Suh M.K."/>
            <person name="Kim J.-S."/>
            <person name="Han K.-I."/>
            <person name="Eom M.K."/>
            <person name="Shin Y.K."/>
            <person name="Lee J.-S."/>
        </authorList>
    </citation>
    <scope>NUCLEOTIDE SEQUENCE [LARGE SCALE GENOMIC DNA]</scope>
    <source>
        <strain evidence="7 8">G2-14</strain>
    </source>
</reference>
<name>A0A7D4QBL8_9SPHI</name>
<dbReference type="InterPro" id="IPR008969">
    <property type="entry name" value="CarboxyPept-like_regulatory"/>
</dbReference>
<dbReference type="PRINTS" id="PR01021">
    <property type="entry name" value="OMPADOMAIN"/>
</dbReference>
<dbReference type="InterPro" id="IPR041033">
    <property type="entry name" value="SpaA_PFL_dom_1"/>
</dbReference>
<evidence type="ECO:0000256" key="2">
    <source>
        <dbReference type="ARBA" id="ARBA00023136"/>
    </source>
</evidence>
<keyword evidence="5" id="KW-0732">Signal</keyword>
<dbReference type="Pfam" id="PF00691">
    <property type="entry name" value="OmpA"/>
    <property type="match status" value="1"/>
</dbReference>
<proteinExistence type="predicted"/>
<keyword evidence="8" id="KW-1185">Reference proteome</keyword>
<dbReference type="EMBL" id="CP054139">
    <property type="protein sequence ID" value="QKJ30604.1"/>
    <property type="molecule type" value="Genomic_DNA"/>
</dbReference>
<dbReference type="InterPro" id="IPR036737">
    <property type="entry name" value="OmpA-like_sf"/>
</dbReference>
<organism evidence="7 8">
    <name type="scientific">Mucilaginibacter mali</name>
    <dbReference type="NCBI Taxonomy" id="2740462"/>
    <lineage>
        <taxon>Bacteria</taxon>
        <taxon>Pseudomonadati</taxon>
        <taxon>Bacteroidota</taxon>
        <taxon>Sphingobacteriia</taxon>
        <taxon>Sphingobacteriales</taxon>
        <taxon>Sphingobacteriaceae</taxon>
        <taxon>Mucilaginibacter</taxon>
    </lineage>
</organism>
<dbReference type="CDD" id="cd07185">
    <property type="entry name" value="OmpA_C-like"/>
    <property type="match status" value="1"/>
</dbReference>
<sequence>MRTNNVYKAIIWLAAMCLSADLQAQDSARAKPSTLLFHVFYNDFPTAQLIRTTSLNNALNSGQWKRLADMQMGAGLSYMRGVTKKIDFAGTIDASYTDYLFKNGTNNGSSQFLLDVATTFNARLLNDRHIFNPFLTSGLGASLYTGKAGFYIPAGVGLQANVFNQAFALLGLQYRKSIGGFVNDHFNYSIGIGFSLSHKKRATVPPIAPPVKPADTVSVKPSPRILRKNITIKVKDEQTGLPLPGVMVTLKNADTLIQLQTDSAGNTHFTDIAPDTYTATGTLNGINTNTLQIKTADFSGSESLLNISLTHNDPRFTLAGEVINMETGKPETGVTINLQNLDKNSTTSIVNSGNDQGFNIQLDAGTDFTVSGKKAGYLSNIEKVSTKGLSRSTTLYVKLKLSIQQTQANKAIVLRNIYYDTGSTQIKAEASSDLDKLILFLNDNPGTRIEIDSHTDSRGSTLLNNRLSKERAAAVMIYLVKHNISPDRLTAKGFGASQPVNGCTVGIKCTDTQHKENRRTEFKVLE</sequence>
<accession>A0A7D4QBL8</accession>
<dbReference type="Gene3D" id="3.30.1330.60">
    <property type="entry name" value="OmpA-like domain"/>
    <property type="match status" value="1"/>
</dbReference>
<evidence type="ECO:0000259" key="6">
    <source>
        <dbReference type="PROSITE" id="PS51123"/>
    </source>
</evidence>
<protein>
    <submittedName>
        <fullName evidence="7">OmpA family protein</fullName>
    </submittedName>
</protein>
<evidence type="ECO:0000313" key="7">
    <source>
        <dbReference type="EMBL" id="QKJ30604.1"/>
    </source>
</evidence>
<gene>
    <name evidence="7" type="ORF">HQ865_12830</name>
</gene>
<feature type="chain" id="PRO_5028932493" evidence="5">
    <location>
        <begin position="25"/>
        <end position="526"/>
    </location>
</feature>
<keyword evidence="2 4" id="KW-0472">Membrane</keyword>
<evidence type="ECO:0000313" key="8">
    <source>
        <dbReference type="Proteomes" id="UP000505355"/>
    </source>
</evidence>
<dbReference type="Proteomes" id="UP000505355">
    <property type="component" value="Chromosome"/>
</dbReference>
<dbReference type="InterPro" id="IPR013783">
    <property type="entry name" value="Ig-like_fold"/>
</dbReference>
<dbReference type="RefSeq" id="WP_173415277.1">
    <property type="nucleotide sequence ID" value="NZ_CP054139.1"/>
</dbReference>
<dbReference type="InterPro" id="IPR006664">
    <property type="entry name" value="OMP_bac"/>
</dbReference>
<dbReference type="SUPFAM" id="SSF103088">
    <property type="entry name" value="OmpA-like"/>
    <property type="match status" value="1"/>
</dbReference>
<evidence type="ECO:0000256" key="3">
    <source>
        <dbReference type="ARBA" id="ARBA00023237"/>
    </source>
</evidence>
<dbReference type="SUPFAM" id="SSF49464">
    <property type="entry name" value="Carboxypeptidase regulatory domain-like"/>
    <property type="match status" value="1"/>
</dbReference>
<evidence type="ECO:0000256" key="4">
    <source>
        <dbReference type="PROSITE-ProRule" id="PRU00473"/>
    </source>
</evidence>
<feature type="signal peptide" evidence="5">
    <location>
        <begin position="1"/>
        <end position="24"/>
    </location>
</feature>
<dbReference type="PANTHER" id="PTHR30329">
    <property type="entry name" value="STATOR ELEMENT OF FLAGELLAR MOTOR COMPLEX"/>
    <property type="match status" value="1"/>
</dbReference>
<dbReference type="InterPro" id="IPR050330">
    <property type="entry name" value="Bact_OuterMem_StrucFunc"/>
</dbReference>
<dbReference type="Gene3D" id="2.60.40.10">
    <property type="entry name" value="Immunoglobulins"/>
    <property type="match status" value="1"/>
</dbReference>